<reference evidence="2 3" key="1">
    <citation type="submission" date="2019-09" db="EMBL/GenBank/DDBJ databases">
        <title>Bird 10,000 Genomes (B10K) Project - Family phase.</title>
        <authorList>
            <person name="Zhang G."/>
        </authorList>
    </citation>
    <scope>NUCLEOTIDE SEQUENCE [LARGE SCALE GENOMIC DNA]</scope>
    <source>
        <strain evidence="2">B10K-DU-002-58</strain>
        <tissue evidence="2">Muscle</tissue>
    </source>
</reference>
<dbReference type="InterPro" id="IPR013783">
    <property type="entry name" value="Ig-like_fold"/>
</dbReference>
<dbReference type="EMBL" id="VZTN01036215">
    <property type="protein sequence ID" value="NXS89716.1"/>
    <property type="molecule type" value="Genomic_DNA"/>
</dbReference>
<feature type="compositionally biased region" description="Basic and acidic residues" evidence="1">
    <location>
        <begin position="161"/>
        <end position="170"/>
    </location>
</feature>
<comment type="caution">
    <text evidence="2">The sequence shown here is derived from an EMBL/GenBank/DDBJ whole genome shotgun (WGS) entry which is preliminary data.</text>
</comment>
<dbReference type="GO" id="GO:0003341">
    <property type="term" value="P:cilium movement"/>
    <property type="evidence" value="ECO:0007669"/>
    <property type="project" value="TreeGrafter"/>
</dbReference>
<dbReference type="InterPro" id="IPR033305">
    <property type="entry name" value="Hydin-like"/>
</dbReference>
<feature type="compositionally biased region" description="Polar residues" evidence="1">
    <location>
        <begin position="181"/>
        <end position="191"/>
    </location>
</feature>
<feature type="compositionally biased region" description="Low complexity" evidence="1">
    <location>
        <begin position="259"/>
        <end position="270"/>
    </location>
</feature>
<dbReference type="Gene3D" id="2.60.40.10">
    <property type="entry name" value="Immunoglobulins"/>
    <property type="match status" value="1"/>
</dbReference>
<dbReference type="Proteomes" id="UP000545329">
    <property type="component" value="Unassembled WGS sequence"/>
</dbReference>
<dbReference type="AlphaFoldDB" id="A0A7L2Y2U3"/>
<protein>
    <submittedName>
        <fullName evidence="2">HYDIN protein</fullName>
    </submittedName>
</protein>
<evidence type="ECO:0000313" key="3">
    <source>
        <dbReference type="Proteomes" id="UP000545329"/>
    </source>
</evidence>
<dbReference type="GO" id="GO:1904158">
    <property type="term" value="P:axonemal central apparatus assembly"/>
    <property type="evidence" value="ECO:0007669"/>
    <property type="project" value="TreeGrafter"/>
</dbReference>
<sequence>GRKETKASEKETKASKKETKAPEKGETKAPKKGETKIPEKKETKSPGKKETKASEKETKAPKKGETKAPEKKETKAPEKKETKAPKKGETKAPEKEETSVPEDPVEKALITRFQIYESSQQNITQVYSYWDRVQGTMQLPVIQNENESQPSAKQKGQKTSKPQEKVEKKPVQKSGGHRSLGSPQLERQSQVAERAVRHKRVGVPCLDIQVTNPKDTLRKILKRRRLPTEDQMLKHLGLHPDGIPLPHAAVFTMAETPDAEGSSAEALAEGQPKTGKAASKAKSPEENQTSTTRPQNSSEAKKSTLESASLPTEFLRLKRYRWAVPAQGEVELKVQFCPTKSGKFQQTLRFELVDIKRLYELPCSGTGLYPSISRNPRVVFPQWRETMEDDEIIFKEYIESTKQFHFGPLLCGKSREWYVLPAPERA</sequence>
<feature type="non-terminal residue" evidence="2">
    <location>
        <position position="426"/>
    </location>
</feature>
<dbReference type="PANTHER" id="PTHR23053">
    <property type="entry name" value="DLEC1 DELETED IN LUNG AND ESOPHAGEAL CANCER 1"/>
    <property type="match status" value="1"/>
</dbReference>
<feature type="compositionally biased region" description="Polar residues" evidence="1">
    <location>
        <begin position="286"/>
        <end position="298"/>
    </location>
</feature>
<organism evidence="2 3">
    <name type="scientific">Erpornis zantholeuca</name>
    <dbReference type="NCBI Taxonomy" id="1112836"/>
    <lineage>
        <taxon>Eukaryota</taxon>
        <taxon>Metazoa</taxon>
        <taxon>Chordata</taxon>
        <taxon>Craniata</taxon>
        <taxon>Vertebrata</taxon>
        <taxon>Euteleostomi</taxon>
        <taxon>Archelosauria</taxon>
        <taxon>Archosauria</taxon>
        <taxon>Dinosauria</taxon>
        <taxon>Saurischia</taxon>
        <taxon>Theropoda</taxon>
        <taxon>Coelurosauria</taxon>
        <taxon>Aves</taxon>
        <taxon>Neognathae</taxon>
        <taxon>Neoaves</taxon>
        <taxon>Telluraves</taxon>
        <taxon>Australaves</taxon>
        <taxon>Passeriformes</taxon>
        <taxon>Sylvioidea</taxon>
        <taxon>Timaliidae</taxon>
        <taxon>Erpornis</taxon>
    </lineage>
</organism>
<evidence type="ECO:0000256" key="1">
    <source>
        <dbReference type="SAM" id="MobiDB-lite"/>
    </source>
</evidence>
<feature type="region of interest" description="Disordered" evidence="1">
    <location>
        <begin position="1"/>
        <end position="106"/>
    </location>
</feature>
<feature type="region of interest" description="Disordered" evidence="1">
    <location>
        <begin position="256"/>
        <end position="305"/>
    </location>
</feature>
<dbReference type="PANTHER" id="PTHR23053:SF0">
    <property type="entry name" value="HYDROCEPHALUS-INDUCING PROTEIN HOMOLOG"/>
    <property type="match status" value="1"/>
</dbReference>
<proteinExistence type="predicted"/>
<accession>A0A7L2Y2U3</accession>
<keyword evidence="3" id="KW-1185">Reference proteome</keyword>
<dbReference type="OrthoDB" id="442692at2759"/>
<feature type="non-terminal residue" evidence="2">
    <location>
        <position position="1"/>
    </location>
</feature>
<feature type="region of interest" description="Disordered" evidence="1">
    <location>
        <begin position="146"/>
        <end position="196"/>
    </location>
</feature>
<dbReference type="GO" id="GO:0005930">
    <property type="term" value="C:axoneme"/>
    <property type="evidence" value="ECO:0007669"/>
    <property type="project" value="TreeGrafter"/>
</dbReference>
<name>A0A7L2Y2U3_9PASS</name>
<feature type="compositionally biased region" description="Polar residues" evidence="1">
    <location>
        <begin position="146"/>
        <end position="160"/>
    </location>
</feature>
<feature type="compositionally biased region" description="Basic and acidic residues" evidence="1">
    <location>
        <begin position="1"/>
        <end position="98"/>
    </location>
</feature>
<gene>
    <name evidence="2" type="primary">Hydin_4</name>
    <name evidence="2" type="ORF">ERPZAN_R15412</name>
</gene>
<evidence type="ECO:0000313" key="2">
    <source>
        <dbReference type="EMBL" id="NXS89716.1"/>
    </source>
</evidence>